<evidence type="ECO:0000313" key="1">
    <source>
        <dbReference type="Proteomes" id="UP000887566"/>
    </source>
</evidence>
<reference evidence="2" key="1">
    <citation type="submission" date="2022-11" db="UniProtKB">
        <authorList>
            <consortium name="WormBaseParasite"/>
        </authorList>
    </citation>
    <scope>IDENTIFICATION</scope>
</reference>
<evidence type="ECO:0000313" key="2">
    <source>
        <dbReference type="WBParaSite" id="PSAMB.scaffold687size43766.g7985.t1"/>
    </source>
</evidence>
<organism evidence="1 2">
    <name type="scientific">Plectus sambesii</name>
    <dbReference type="NCBI Taxonomy" id="2011161"/>
    <lineage>
        <taxon>Eukaryota</taxon>
        <taxon>Metazoa</taxon>
        <taxon>Ecdysozoa</taxon>
        <taxon>Nematoda</taxon>
        <taxon>Chromadorea</taxon>
        <taxon>Plectida</taxon>
        <taxon>Plectina</taxon>
        <taxon>Plectoidea</taxon>
        <taxon>Plectidae</taxon>
        <taxon>Plectus</taxon>
    </lineage>
</organism>
<proteinExistence type="predicted"/>
<protein>
    <submittedName>
        <fullName evidence="2">Uncharacterized protein</fullName>
    </submittedName>
</protein>
<dbReference type="Proteomes" id="UP000887566">
    <property type="component" value="Unplaced"/>
</dbReference>
<sequence>MGRRARRAPRSSPLVRLWTLDESMSASRRVTGPAGACDEDCRGSCRTAPHRAAHAPPSSRRLTLRSKFGRKYFSTLWRSFTRYVALSWSSGAHSRDVWRFRRRVIDEMNRRRRRLLIGRLLSQPGRATY</sequence>
<name>A0A914XBF1_9BILA</name>
<dbReference type="WBParaSite" id="PSAMB.scaffold687size43766.g7985.t1">
    <property type="protein sequence ID" value="PSAMB.scaffold687size43766.g7985.t1"/>
    <property type="gene ID" value="PSAMB.scaffold687size43766.g7985"/>
</dbReference>
<keyword evidence="1" id="KW-1185">Reference proteome</keyword>
<accession>A0A914XBF1</accession>
<dbReference type="AlphaFoldDB" id="A0A914XBF1"/>